<dbReference type="InterPro" id="IPR032710">
    <property type="entry name" value="NTF2-like_dom_sf"/>
</dbReference>
<evidence type="ECO:0000259" key="1">
    <source>
        <dbReference type="Pfam" id="PF17775"/>
    </source>
</evidence>
<evidence type="ECO:0000313" key="3">
    <source>
        <dbReference type="Proteomes" id="UP000013042"/>
    </source>
</evidence>
<name>N6Y7I9_THASP</name>
<dbReference type="EMBL" id="AMXD01000016">
    <property type="protein sequence ID" value="ENO87540.1"/>
    <property type="molecule type" value="Genomic_DNA"/>
</dbReference>
<proteinExistence type="predicted"/>
<evidence type="ECO:0000313" key="2">
    <source>
        <dbReference type="EMBL" id="ENO87540.1"/>
    </source>
</evidence>
<dbReference type="SUPFAM" id="SSF54427">
    <property type="entry name" value="NTF2-like"/>
    <property type="match status" value="1"/>
</dbReference>
<accession>N6Y7I9</accession>
<comment type="caution">
    <text evidence="2">The sequence shown here is derived from an EMBL/GenBank/DDBJ whole genome shotgun (WGS) entry which is preliminary data.</text>
</comment>
<protein>
    <submittedName>
        <fullName evidence="2">SEC-C motif domain-containing protein</fullName>
    </submittedName>
</protein>
<feature type="domain" description="YchJ-like middle NTF2-like" evidence="1">
    <location>
        <begin position="10"/>
        <end position="104"/>
    </location>
</feature>
<reference evidence="2 3" key="1">
    <citation type="submission" date="2012-09" db="EMBL/GenBank/DDBJ databases">
        <title>Draft Genome Sequences of 6 Strains from Genus Thauera.</title>
        <authorList>
            <person name="Liu B."/>
            <person name="Shapleigh J.P."/>
            <person name="Frostegard A.H."/>
        </authorList>
    </citation>
    <scope>NUCLEOTIDE SEQUENCE [LARGE SCALE GENOMIC DNA]</scope>
    <source>
        <strain evidence="2 3">S2</strain>
    </source>
</reference>
<gene>
    <name evidence="2" type="ORF">C665_04676</name>
</gene>
<sequence length="108" mass="12460">MLAGERPAPTAEALMRSRYTAFTLRDTAYLLASWHPSTRPQDLALDEQPPPKWLGLDVRAHRPLADTRAEVEFLARCRIGGRARRLHETSRFVKEDGRWYYVDGDLHD</sequence>
<dbReference type="Pfam" id="PF17775">
    <property type="entry name" value="YchJ_M-like"/>
    <property type="match status" value="1"/>
</dbReference>
<dbReference type="Gene3D" id="3.10.450.50">
    <property type="match status" value="1"/>
</dbReference>
<dbReference type="Proteomes" id="UP000013042">
    <property type="component" value="Unassembled WGS sequence"/>
</dbReference>
<dbReference type="AlphaFoldDB" id="N6Y7I9"/>
<dbReference type="InterPro" id="IPR048469">
    <property type="entry name" value="YchJ-like_M"/>
</dbReference>
<organism evidence="2 3">
    <name type="scientific">Thauera aminoaromatica S2</name>
    <dbReference type="NCBI Taxonomy" id="1234381"/>
    <lineage>
        <taxon>Bacteria</taxon>
        <taxon>Pseudomonadati</taxon>
        <taxon>Pseudomonadota</taxon>
        <taxon>Betaproteobacteria</taxon>
        <taxon>Rhodocyclales</taxon>
        <taxon>Zoogloeaceae</taxon>
        <taxon>Thauera</taxon>
    </lineage>
</organism>